<dbReference type="RefSeq" id="WP_188406608.1">
    <property type="nucleotide sequence ID" value="NZ_BMGL01000010.1"/>
</dbReference>
<dbReference type="Pfam" id="PF13715">
    <property type="entry name" value="CarbopepD_reg_2"/>
    <property type="match status" value="1"/>
</dbReference>
<dbReference type="SUPFAM" id="SSF56935">
    <property type="entry name" value="Porins"/>
    <property type="match status" value="1"/>
</dbReference>
<evidence type="ECO:0000256" key="9">
    <source>
        <dbReference type="ARBA" id="ARBA00023237"/>
    </source>
</evidence>
<comment type="subcellular location">
    <subcellularLocation>
        <location evidence="1 10">Cell outer membrane</location>
        <topology evidence="1 10">Multi-pass membrane protein</topology>
    </subcellularLocation>
</comment>
<keyword evidence="6 11" id="KW-0798">TonB box</keyword>
<keyword evidence="5 12" id="KW-0732">Signal</keyword>
<feature type="chain" id="PRO_5037940169" evidence="12">
    <location>
        <begin position="20"/>
        <end position="803"/>
    </location>
</feature>
<evidence type="ECO:0000256" key="8">
    <source>
        <dbReference type="ARBA" id="ARBA00023170"/>
    </source>
</evidence>
<evidence type="ECO:0000256" key="7">
    <source>
        <dbReference type="ARBA" id="ARBA00023136"/>
    </source>
</evidence>
<feature type="domain" description="TonB-dependent receptor plug" evidence="14">
    <location>
        <begin position="122"/>
        <end position="222"/>
    </location>
</feature>
<evidence type="ECO:0000256" key="12">
    <source>
        <dbReference type="SAM" id="SignalP"/>
    </source>
</evidence>
<dbReference type="InterPro" id="IPR036942">
    <property type="entry name" value="Beta-barrel_TonB_sf"/>
</dbReference>
<evidence type="ECO:0000256" key="10">
    <source>
        <dbReference type="PROSITE-ProRule" id="PRU01360"/>
    </source>
</evidence>
<comment type="caution">
    <text evidence="15">The sequence shown here is derived from an EMBL/GenBank/DDBJ whole genome shotgun (WGS) entry which is preliminary data.</text>
</comment>
<organism evidence="15 16">
    <name type="scientific">Psychroflexus salis</name>
    <dbReference type="NCBI Taxonomy" id="1526574"/>
    <lineage>
        <taxon>Bacteria</taxon>
        <taxon>Pseudomonadati</taxon>
        <taxon>Bacteroidota</taxon>
        <taxon>Flavobacteriia</taxon>
        <taxon>Flavobacteriales</taxon>
        <taxon>Flavobacteriaceae</taxon>
        <taxon>Psychroflexus</taxon>
    </lineage>
</organism>
<sequence length="803" mass="91197">MRFFVWVSFLWLTTFTLQAQDCTFQLSGKVIDIHDSSALPYAIIKIEGSTKYAEADAKGNYIFKNLCAGNYTFEISHVSCEKRSVKFELTSDKVFNFKLEHHIDELNEVLLTGKLYQNKILSNSIQELNQKQISNLSNLSFGEALAQINGVSTLSTGTSISKPIIQGMHSSRVLIINNNVRMQDQQWGVDHAPNLDINSAANIQVIKGSAALQYGGDAVGGVIVSTPQKAPLTDTIFGSTIANINSNGRGGNLSTSLLKSTKKGWYFKTQASLKRHGDLEAPDYVLSNTGVQENNISFGFGLNKIDSGFNAYYSLFSTEIGILRASHIGNLRDLENSINSLVPSFIDGFNYQINSPKQQVNHHLVKLDYFKKIKNLGKLKAQYAFQFNRRKEFDVRRGERSEKAALDLELTTHQVLTQLEVRQFDRLALDIGVETSFQNNYANPETGVRRLIPDYDMFTLGSFVTSTYNLNKLITIDAGMRYDFTHIDALKFYRVSRWEERGYAIDFADIILEDFGTQLLTNPVFNFHNFSSSLGALFKLGEETEIRSNFSLATRNPNPSELFSDGLHHSIANIELGDLRLKQEQSYKVNLSLSQAFKNLKFEINPYFNAIDNFMVLEPSGIETTIRGAFPVFEYRQTQAQLWGIDAEASYQFNKQTSLQGQIAYIYAEDVSLNQPIINMPPLNTRLELVHNQPNWNNLSLSVSHEFFAKQERFPDLDFSTLILNTETGELEPTLINISESPAAFQLFHVTAEMPFKFNQTDLRVRLQVQNIFNTSYRNYLNRQRYYADEMGRNIQLQIQFNY</sequence>
<reference evidence="15 16" key="1">
    <citation type="journal article" date="2014" name="Int. J. Syst. Evol. Microbiol.">
        <title>Complete genome sequence of Corynebacterium casei LMG S-19264T (=DSM 44701T), isolated from a smear-ripened cheese.</title>
        <authorList>
            <consortium name="US DOE Joint Genome Institute (JGI-PGF)"/>
            <person name="Walter F."/>
            <person name="Albersmeier A."/>
            <person name="Kalinowski J."/>
            <person name="Ruckert C."/>
        </authorList>
    </citation>
    <scope>NUCLEOTIDE SEQUENCE [LARGE SCALE GENOMIC DNA]</scope>
    <source>
        <strain evidence="15 16">CGMCC 1.12925</strain>
    </source>
</reference>
<keyword evidence="2 10" id="KW-0813">Transport</keyword>
<evidence type="ECO:0000259" key="13">
    <source>
        <dbReference type="Pfam" id="PF00593"/>
    </source>
</evidence>
<keyword evidence="8" id="KW-0675">Receptor</keyword>
<keyword evidence="4 10" id="KW-0812">Transmembrane</keyword>
<evidence type="ECO:0000313" key="15">
    <source>
        <dbReference type="EMBL" id="GGE17957.1"/>
    </source>
</evidence>
<dbReference type="InterPro" id="IPR000531">
    <property type="entry name" value="Beta-barrel_TonB"/>
</dbReference>
<dbReference type="InterPro" id="IPR037066">
    <property type="entry name" value="Plug_dom_sf"/>
</dbReference>
<evidence type="ECO:0000256" key="2">
    <source>
        <dbReference type="ARBA" id="ARBA00022448"/>
    </source>
</evidence>
<keyword evidence="9 10" id="KW-0998">Cell outer membrane</keyword>
<feature type="domain" description="TonB-dependent receptor-like beta-barrel" evidence="13">
    <location>
        <begin position="367"/>
        <end position="772"/>
    </location>
</feature>
<dbReference type="EMBL" id="BMGL01000010">
    <property type="protein sequence ID" value="GGE17957.1"/>
    <property type="molecule type" value="Genomic_DNA"/>
</dbReference>
<evidence type="ECO:0000256" key="11">
    <source>
        <dbReference type="RuleBase" id="RU003357"/>
    </source>
</evidence>
<keyword evidence="16" id="KW-1185">Reference proteome</keyword>
<dbReference type="AlphaFoldDB" id="A0A916ZXH5"/>
<dbReference type="Gene3D" id="2.40.170.20">
    <property type="entry name" value="TonB-dependent receptor, beta-barrel domain"/>
    <property type="match status" value="1"/>
</dbReference>
<evidence type="ECO:0000256" key="1">
    <source>
        <dbReference type="ARBA" id="ARBA00004571"/>
    </source>
</evidence>
<keyword evidence="7 10" id="KW-0472">Membrane</keyword>
<dbReference type="GO" id="GO:0044718">
    <property type="term" value="P:siderophore transmembrane transport"/>
    <property type="evidence" value="ECO:0007669"/>
    <property type="project" value="TreeGrafter"/>
</dbReference>
<dbReference type="Proteomes" id="UP000599688">
    <property type="component" value="Unassembled WGS sequence"/>
</dbReference>
<dbReference type="Pfam" id="PF07715">
    <property type="entry name" value="Plug"/>
    <property type="match status" value="1"/>
</dbReference>
<evidence type="ECO:0000256" key="3">
    <source>
        <dbReference type="ARBA" id="ARBA00022452"/>
    </source>
</evidence>
<dbReference type="PROSITE" id="PS52016">
    <property type="entry name" value="TONB_DEPENDENT_REC_3"/>
    <property type="match status" value="1"/>
</dbReference>
<evidence type="ECO:0000256" key="6">
    <source>
        <dbReference type="ARBA" id="ARBA00023077"/>
    </source>
</evidence>
<dbReference type="InterPro" id="IPR008969">
    <property type="entry name" value="CarboxyPept-like_regulatory"/>
</dbReference>
<feature type="signal peptide" evidence="12">
    <location>
        <begin position="1"/>
        <end position="19"/>
    </location>
</feature>
<name>A0A916ZXH5_9FLAO</name>
<protein>
    <submittedName>
        <fullName evidence="15">Membrane protein</fullName>
    </submittedName>
</protein>
<dbReference type="PANTHER" id="PTHR30069">
    <property type="entry name" value="TONB-DEPENDENT OUTER MEMBRANE RECEPTOR"/>
    <property type="match status" value="1"/>
</dbReference>
<dbReference type="GO" id="GO:0015344">
    <property type="term" value="F:siderophore uptake transmembrane transporter activity"/>
    <property type="evidence" value="ECO:0007669"/>
    <property type="project" value="TreeGrafter"/>
</dbReference>
<keyword evidence="3 10" id="KW-1134">Transmembrane beta strand</keyword>
<dbReference type="SUPFAM" id="SSF49464">
    <property type="entry name" value="Carboxypeptidase regulatory domain-like"/>
    <property type="match status" value="1"/>
</dbReference>
<dbReference type="PANTHER" id="PTHR30069:SF29">
    <property type="entry name" value="HEMOGLOBIN AND HEMOGLOBIN-HAPTOGLOBIN-BINDING PROTEIN 1-RELATED"/>
    <property type="match status" value="1"/>
</dbReference>
<evidence type="ECO:0000259" key="14">
    <source>
        <dbReference type="Pfam" id="PF07715"/>
    </source>
</evidence>
<proteinExistence type="inferred from homology"/>
<evidence type="ECO:0000256" key="5">
    <source>
        <dbReference type="ARBA" id="ARBA00022729"/>
    </source>
</evidence>
<accession>A0A916ZXH5</accession>
<dbReference type="Gene3D" id="2.60.40.1120">
    <property type="entry name" value="Carboxypeptidase-like, regulatory domain"/>
    <property type="match status" value="1"/>
</dbReference>
<gene>
    <name evidence="15" type="ORF">GCM10010831_18960</name>
</gene>
<dbReference type="InterPro" id="IPR012910">
    <property type="entry name" value="Plug_dom"/>
</dbReference>
<dbReference type="Gene3D" id="2.170.130.10">
    <property type="entry name" value="TonB-dependent receptor, plug domain"/>
    <property type="match status" value="1"/>
</dbReference>
<dbReference type="GO" id="GO:0009279">
    <property type="term" value="C:cell outer membrane"/>
    <property type="evidence" value="ECO:0007669"/>
    <property type="project" value="UniProtKB-SubCell"/>
</dbReference>
<dbReference type="InterPro" id="IPR039426">
    <property type="entry name" value="TonB-dep_rcpt-like"/>
</dbReference>
<comment type="similarity">
    <text evidence="10 11">Belongs to the TonB-dependent receptor family.</text>
</comment>
<evidence type="ECO:0000313" key="16">
    <source>
        <dbReference type="Proteomes" id="UP000599688"/>
    </source>
</evidence>
<evidence type="ECO:0000256" key="4">
    <source>
        <dbReference type="ARBA" id="ARBA00022692"/>
    </source>
</evidence>
<dbReference type="Pfam" id="PF00593">
    <property type="entry name" value="TonB_dep_Rec_b-barrel"/>
    <property type="match status" value="1"/>
</dbReference>